<proteinExistence type="predicted"/>
<protein>
    <submittedName>
        <fullName evidence="1">Heparan sulfate 2-o-sulfotransferase</fullName>
    </submittedName>
</protein>
<comment type="caution">
    <text evidence="1">The sequence shown here is derived from an EMBL/GenBank/DDBJ whole genome shotgun (WGS) entry which is preliminary data.</text>
</comment>
<sequence>MRVRSSLLSVPFVLFLMLCITRVLENRNNKNLSQTTPPTFQTGYFSKPPIKRTTKSLAELGAMDELNPHILFFNRIPKSGSEMLLLLLQWLQGWNNFRHVRLKDENKPKMSTMEQEELLDAIQSRIKQETIPLCFDQPIHFINFSSYDKQSPTYINLVRDPVDNFIARYQFKKTTASPLDRYLSATVENKVPIEKCIKDQRLECIFEDNRPQDFSIPYFCGQDDRCMLHNNRWALSQAKSNVDRYYHVVGVLEEVNTTLAVFETKLPYFFKGVLRMYYKDLLEPYHIDDRKTKLKVTRFARKYLKNQLKTEYEFYEWIKKRLFRQFSVT</sequence>
<reference evidence="1" key="1">
    <citation type="submission" date="2022-04" db="EMBL/GenBank/DDBJ databases">
        <title>Chromosome-scale genome assembly of Holotrichia oblita Faldermann.</title>
        <authorList>
            <person name="Rongchong L."/>
        </authorList>
    </citation>
    <scope>NUCLEOTIDE SEQUENCE</scope>
    <source>
        <strain evidence="1">81SQS9</strain>
    </source>
</reference>
<name>A0ACB9T2M5_HOLOL</name>
<dbReference type="EMBL" id="CM043019">
    <property type="protein sequence ID" value="KAI4461033.1"/>
    <property type="molecule type" value="Genomic_DNA"/>
</dbReference>
<accession>A0ACB9T2M5</accession>
<organism evidence="1 2">
    <name type="scientific">Holotrichia oblita</name>
    <name type="common">Chafer beetle</name>
    <dbReference type="NCBI Taxonomy" id="644536"/>
    <lineage>
        <taxon>Eukaryota</taxon>
        <taxon>Metazoa</taxon>
        <taxon>Ecdysozoa</taxon>
        <taxon>Arthropoda</taxon>
        <taxon>Hexapoda</taxon>
        <taxon>Insecta</taxon>
        <taxon>Pterygota</taxon>
        <taxon>Neoptera</taxon>
        <taxon>Endopterygota</taxon>
        <taxon>Coleoptera</taxon>
        <taxon>Polyphaga</taxon>
        <taxon>Scarabaeiformia</taxon>
        <taxon>Scarabaeidae</taxon>
        <taxon>Melolonthinae</taxon>
        <taxon>Holotrichia</taxon>
    </lineage>
</organism>
<keyword evidence="2" id="KW-1185">Reference proteome</keyword>
<dbReference type="Proteomes" id="UP001056778">
    <property type="component" value="Chromosome 5"/>
</dbReference>
<gene>
    <name evidence="1" type="ORF">MML48_5g00002151</name>
</gene>
<evidence type="ECO:0000313" key="2">
    <source>
        <dbReference type="Proteomes" id="UP001056778"/>
    </source>
</evidence>
<evidence type="ECO:0000313" key="1">
    <source>
        <dbReference type="EMBL" id="KAI4461033.1"/>
    </source>
</evidence>